<feature type="transmembrane region" description="Helical" evidence="1">
    <location>
        <begin position="7"/>
        <end position="28"/>
    </location>
</feature>
<evidence type="ECO:0000313" key="3">
    <source>
        <dbReference type="Proteomes" id="UP000594468"/>
    </source>
</evidence>
<name>A0A7S8IFB0_9CHLR</name>
<proteinExistence type="predicted"/>
<feature type="transmembrane region" description="Helical" evidence="1">
    <location>
        <begin position="55"/>
        <end position="74"/>
    </location>
</feature>
<sequence length="166" mass="18603">MLPIGAFLTDLVIVTVVFTALVLGSFLWRPRIWLHDFPADIQAMVPPKTDEEKRLSLIFGVPFILAFFGLPTLLMWDLKSTLGADFSFLTAWLYAYALFIGINLWDLLVLDWGMIIFTDPQNPPIVGAEGAAGWQNYRFHFYGFLKGCVIGLVFATIIASLVTLLT</sequence>
<keyword evidence="1" id="KW-0812">Transmembrane</keyword>
<reference evidence="2 3" key="1">
    <citation type="submission" date="2020-02" db="EMBL/GenBank/DDBJ databases">
        <authorList>
            <person name="Zheng R.K."/>
            <person name="Sun C.M."/>
        </authorList>
    </citation>
    <scope>NUCLEOTIDE SEQUENCE [LARGE SCALE GENOMIC DNA]</scope>
    <source>
        <strain evidence="3">rifampicinis</strain>
    </source>
</reference>
<keyword evidence="3" id="KW-1185">Reference proteome</keyword>
<dbReference type="Proteomes" id="UP000594468">
    <property type="component" value="Chromosome"/>
</dbReference>
<dbReference type="KEGG" id="pmet:G4Y79_24225"/>
<gene>
    <name evidence="2" type="ORF">G4Y79_24225</name>
</gene>
<evidence type="ECO:0000256" key="1">
    <source>
        <dbReference type="SAM" id="Phobius"/>
    </source>
</evidence>
<feature type="transmembrane region" description="Helical" evidence="1">
    <location>
        <begin position="86"/>
        <end position="105"/>
    </location>
</feature>
<accession>A0A7S8IFB0</accession>
<dbReference type="AlphaFoldDB" id="A0A7S8IFB0"/>
<evidence type="ECO:0008006" key="4">
    <source>
        <dbReference type="Google" id="ProtNLM"/>
    </source>
</evidence>
<keyword evidence="1" id="KW-1133">Transmembrane helix</keyword>
<evidence type="ECO:0000313" key="2">
    <source>
        <dbReference type="EMBL" id="QPC82753.1"/>
    </source>
</evidence>
<dbReference type="RefSeq" id="WP_195170822.1">
    <property type="nucleotide sequence ID" value="NZ_CP062983.1"/>
</dbReference>
<keyword evidence="1" id="KW-0472">Membrane</keyword>
<organism evidence="2 3">
    <name type="scientific">Phototrophicus methaneseepsis</name>
    <dbReference type="NCBI Taxonomy" id="2710758"/>
    <lineage>
        <taxon>Bacteria</taxon>
        <taxon>Bacillati</taxon>
        <taxon>Chloroflexota</taxon>
        <taxon>Candidatus Thermofontia</taxon>
        <taxon>Phototrophicales</taxon>
        <taxon>Phototrophicaceae</taxon>
        <taxon>Phototrophicus</taxon>
    </lineage>
</organism>
<protein>
    <recommendedName>
        <fullName evidence="4">Nitroreductase</fullName>
    </recommendedName>
</protein>
<feature type="transmembrane region" description="Helical" evidence="1">
    <location>
        <begin position="144"/>
        <end position="165"/>
    </location>
</feature>
<dbReference type="EMBL" id="CP062983">
    <property type="protein sequence ID" value="QPC82753.1"/>
    <property type="molecule type" value="Genomic_DNA"/>
</dbReference>